<keyword evidence="4 7" id="KW-0812">Transmembrane</keyword>
<evidence type="ECO:0000256" key="1">
    <source>
        <dbReference type="ARBA" id="ARBA00004651"/>
    </source>
</evidence>
<organism evidence="9 10">
    <name type="scientific">Clostridium malenominatum</name>
    <dbReference type="NCBI Taxonomy" id="1539"/>
    <lineage>
        <taxon>Bacteria</taxon>
        <taxon>Bacillati</taxon>
        <taxon>Bacillota</taxon>
        <taxon>Clostridia</taxon>
        <taxon>Eubacteriales</taxon>
        <taxon>Clostridiaceae</taxon>
        <taxon>Clostridium</taxon>
    </lineage>
</organism>
<evidence type="ECO:0000256" key="4">
    <source>
        <dbReference type="ARBA" id="ARBA00022692"/>
    </source>
</evidence>
<keyword evidence="6 7" id="KW-0472">Membrane</keyword>
<comment type="subcellular location">
    <subcellularLocation>
        <location evidence="1 7">Cell membrane</location>
        <topology evidence="1 7">Multi-pass membrane protein</topology>
    </subcellularLocation>
</comment>
<dbReference type="SUPFAM" id="SSF161098">
    <property type="entry name" value="MetI-like"/>
    <property type="match status" value="1"/>
</dbReference>
<keyword evidence="5 7" id="KW-1133">Transmembrane helix</keyword>
<keyword evidence="3" id="KW-1003">Cell membrane</keyword>
<name>A0ABN1ITJ0_9CLOT</name>
<evidence type="ECO:0000313" key="9">
    <source>
        <dbReference type="EMBL" id="GAA0720797.1"/>
    </source>
</evidence>
<accession>A0ABN1ITJ0</accession>
<feature type="transmembrane region" description="Helical" evidence="7">
    <location>
        <begin position="179"/>
        <end position="202"/>
    </location>
</feature>
<evidence type="ECO:0000259" key="8">
    <source>
        <dbReference type="PROSITE" id="PS50928"/>
    </source>
</evidence>
<feature type="transmembrane region" description="Helical" evidence="7">
    <location>
        <begin position="140"/>
        <end position="158"/>
    </location>
</feature>
<feature type="transmembrane region" description="Helical" evidence="7">
    <location>
        <begin position="71"/>
        <end position="94"/>
    </location>
</feature>
<dbReference type="EMBL" id="BAAACF010000001">
    <property type="protein sequence ID" value="GAA0720797.1"/>
    <property type="molecule type" value="Genomic_DNA"/>
</dbReference>
<dbReference type="InterPro" id="IPR000515">
    <property type="entry name" value="MetI-like"/>
</dbReference>
<evidence type="ECO:0000256" key="5">
    <source>
        <dbReference type="ARBA" id="ARBA00022989"/>
    </source>
</evidence>
<dbReference type="Proteomes" id="UP001500339">
    <property type="component" value="Unassembled WGS sequence"/>
</dbReference>
<dbReference type="RefSeq" id="WP_343767404.1">
    <property type="nucleotide sequence ID" value="NZ_BAAACF010000001.1"/>
</dbReference>
<dbReference type="PANTHER" id="PTHR43744">
    <property type="entry name" value="ABC TRANSPORTER PERMEASE PROTEIN MG189-RELATED-RELATED"/>
    <property type="match status" value="1"/>
</dbReference>
<dbReference type="Gene3D" id="1.10.3720.10">
    <property type="entry name" value="MetI-like"/>
    <property type="match status" value="1"/>
</dbReference>
<comment type="caution">
    <text evidence="9">The sequence shown here is derived from an EMBL/GenBank/DDBJ whole genome shotgun (WGS) entry which is preliminary data.</text>
</comment>
<evidence type="ECO:0000256" key="3">
    <source>
        <dbReference type="ARBA" id="ARBA00022475"/>
    </source>
</evidence>
<protein>
    <submittedName>
        <fullName evidence="9">Carbohydrate ABC transporter permease</fullName>
    </submittedName>
</protein>
<dbReference type="PROSITE" id="PS50928">
    <property type="entry name" value="ABC_TM1"/>
    <property type="match status" value="1"/>
</dbReference>
<evidence type="ECO:0000313" key="10">
    <source>
        <dbReference type="Proteomes" id="UP001500339"/>
    </source>
</evidence>
<feature type="transmembrane region" description="Helical" evidence="7">
    <location>
        <begin position="260"/>
        <end position="282"/>
    </location>
</feature>
<feature type="transmembrane region" description="Helical" evidence="7">
    <location>
        <begin position="9"/>
        <end position="34"/>
    </location>
</feature>
<comment type="similarity">
    <text evidence="7">Belongs to the binding-protein-dependent transport system permease family.</text>
</comment>
<dbReference type="PANTHER" id="PTHR43744:SF9">
    <property type="entry name" value="POLYGALACTURONAN_RHAMNOGALACTURONAN TRANSPORT SYSTEM PERMEASE PROTEIN YTCP"/>
    <property type="match status" value="1"/>
</dbReference>
<dbReference type="InterPro" id="IPR035906">
    <property type="entry name" value="MetI-like_sf"/>
</dbReference>
<keyword evidence="10" id="KW-1185">Reference proteome</keyword>
<evidence type="ECO:0000256" key="6">
    <source>
        <dbReference type="ARBA" id="ARBA00023136"/>
    </source>
</evidence>
<evidence type="ECO:0000256" key="7">
    <source>
        <dbReference type="RuleBase" id="RU363032"/>
    </source>
</evidence>
<proteinExistence type="inferred from homology"/>
<feature type="domain" description="ABC transmembrane type-1" evidence="8">
    <location>
        <begin position="71"/>
        <end position="276"/>
    </location>
</feature>
<reference evidence="9 10" key="1">
    <citation type="journal article" date="2019" name="Int. J. Syst. Evol. Microbiol.">
        <title>The Global Catalogue of Microorganisms (GCM) 10K type strain sequencing project: providing services to taxonomists for standard genome sequencing and annotation.</title>
        <authorList>
            <consortium name="The Broad Institute Genomics Platform"/>
            <consortium name="The Broad Institute Genome Sequencing Center for Infectious Disease"/>
            <person name="Wu L."/>
            <person name="Ma J."/>
        </authorList>
    </citation>
    <scope>NUCLEOTIDE SEQUENCE [LARGE SCALE GENOMIC DNA]</scope>
    <source>
        <strain evidence="9 10">JCM 1405</strain>
    </source>
</reference>
<keyword evidence="2 7" id="KW-0813">Transport</keyword>
<evidence type="ECO:0000256" key="2">
    <source>
        <dbReference type="ARBA" id="ARBA00022448"/>
    </source>
</evidence>
<dbReference type="CDD" id="cd06261">
    <property type="entry name" value="TM_PBP2"/>
    <property type="match status" value="1"/>
</dbReference>
<dbReference type="Pfam" id="PF00528">
    <property type="entry name" value="BPD_transp_1"/>
    <property type="match status" value="1"/>
</dbReference>
<gene>
    <name evidence="9" type="ORF">GCM10008905_10370</name>
</gene>
<sequence length="292" mass="32773">MKKIRFSSIVIYGILFIITLTMLIPILNLVAISLTNPSNVHKMNGLSIIPKGFSMINYKVLLSNPQIGKSILNSIFITVVGTSLNLIFTALAAYTLTRPKFVGKNFFMILLIIIMVFEPGLIQEYLVVMKLGLLDSYASVILYKCVNVYYLIILMRFFEDVPDSILEAARVDGAGHFTIFTKIMLPLSKPALATLGLFYGVFHWNEFFRSSIYLSSQWKWPLQLVLRQFVVVKDTTSMLGVNSLLSYSEISNLDYGSLQAGTIIIAIIPLLALYPIILKYYVKGNLEGGVKE</sequence>
<feature type="transmembrane region" description="Helical" evidence="7">
    <location>
        <begin position="106"/>
        <end position="128"/>
    </location>
</feature>